<keyword evidence="9" id="KW-0732">Signal</keyword>
<dbReference type="EMBL" id="HBIW01004761">
    <property type="protein sequence ID" value="CAE0688433.1"/>
    <property type="molecule type" value="Transcribed_RNA"/>
</dbReference>
<gene>
    <name evidence="11" type="ORF">PCAL00307_LOCUS3867</name>
    <name evidence="12" type="ORF">PECAL_1P26270</name>
</gene>
<comment type="cofactor">
    <cofactor evidence="8">
        <name>[4Fe-4S] cluster</name>
        <dbReference type="ChEBI" id="CHEBI:49883"/>
    </cofactor>
    <text evidence="8">Binds 2 [4Fe-4S] clusters per subunit. One cluster is coordinated with 3 cysteines and an exchangeable S-adenosyl-L-methionine.</text>
</comment>
<comment type="catalytic activity">
    <reaction evidence="7 8">
        <text>[[Fe-S] cluster scaffold protein carrying a second [4Fe-4S](2+) cluster] + N(6)-octanoyl-L-lysyl-[protein] + 2 oxidized [2Fe-2S]-[ferredoxin] + 2 S-adenosyl-L-methionine + 4 H(+) = [[Fe-S] cluster scaffold protein] + N(6)-[(R)-dihydrolipoyl]-L-lysyl-[protein] + 4 Fe(3+) + 2 hydrogen sulfide + 2 5'-deoxyadenosine + 2 L-methionine + 2 reduced [2Fe-2S]-[ferredoxin]</text>
        <dbReference type="Rhea" id="RHEA:16585"/>
        <dbReference type="Rhea" id="RHEA-COMP:9928"/>
        <dbReference type="Rhea" id="RHEA-COMP:10000"/>
        <dbReference type="Rhea" id="RHEA-COMP:10001"/>
        <dbReference type="Rhea" id="RHEA-COMP:10475"/>
        <dbReference type="Rhea" id="RHEA-COMP:14568"/>
        <dbReference type="Rhea" id="RHEA-COMP:14569"/>
        <dbReference type="ChEBI" id="CHEBI:15378"/>
        <dbReference type="ChEBI" id="CHEBI:17319"/>
        <dbReference type="ChEBI" id="CHEBI:29034"/>
        <dbReference type="ChEBI" id="CHEBI:29919"/>
        <dbReference type="ChEBI" id="CHEBI:33722"/>
        <dbReference type="ChEBI" id="CHEBI:33737"/>
        <dbReference type="ChEBI" id="CHEBI:33738"/>
        <dbReference type="ChEBI" id="CHEBI:57844"/>
        <dbReference type="ChEBI" id="CHEBI:59789"/>
        <dbReference type="ChEBI" id="CHEBI:78809"/>
        <dbReference type="ChEBI" id="CHEBI:83100"/>
        <dbReference type="EC" id="2.8.1.8"/>
    </reaction>
</comment>
<feature type="domain" description="Radical SAM core" evidence="10">
    <location>
        <begin position="98"/>
        <end position="321"/>
    </location>
</feature>
<evidence type="ECO:0000256" key="7">
    <source>
        <dbReference type="ARBA" id="ARBA00047326"/>
    </source>
</evidence>
<accession>A0A7S3ZN64</accession>
<evidence type="ECO:0000256" key="4">
    <source>
        <dbReference type="ARBA" id="ARBA00022723"/>
    </source>
</evidence>
<dbReference type="OrthoDB" id="3231at2759"/>
<comment type="pathway">
    <text evidence="8">Protein modification; protein lipoylation via endogenous pathway; protein N(6)-(lipoyl)lysine from octanoyl-[acyl-carrier-protein]: step 2/2.</text>
</comment>
<sequence length="355" mass="38892">MPPHRRRRRVPLVLLLRCAAGVLEGVRPTTPKAKTLHLKTPRTPSVLAPMPDTRPSWFKAKAPGGPGSRYAELRKSIDAGKLNTVCDEAACPNAGECWEGGTATIMLLGEACTRGCRFCNVKTDTAPPPPSADEPLEAALAVASWGVDYIVLTSVDRDDLDDGGAGHFAKTVNLLKELQPSILVECLVSDFAGAYEPCTTLATCGLDVYAHNVETVERLQARVRDPRANYAQSLMQLRRAKAASVDAPSPILTKTSLMLGLGETRDELRRTMADLRANGVDVVTFGQYLRPTEKHLSVVEYVHPDVFEELREEAVSEFGFEYCASGPMVRSSYKAGEFYLQNLLEKRREVDVEFG</sequence>
<dbReference type="Proteomes" id="UP000789595">
    <property type="component" value="Unassembled WGS sequence"/>
</dbReference>
<dbReference type="EMBL" id="CAKKNE010000001">
    <property type="protein sequence ID" value="CAH0366152.1"/>
    <property type="molecule type" value="Genomic_DNA"/>
</dbReference>
<feature type="binding site" evidence="8">
    <location>
        <position position="91"/>
    </location>
    <ligand>
        <name>[4Fe-4S] cluster</name>
        <dbReference type="ChEBI" id="CHEBI:49883"/>
        <label>1</label>
    </ligand>
</feature>
<feature type="signal peptide" evidence="9">
    <location>
        <begin position="1"/>
        <end position="25"/>
    </location>
</feature>
<dbReference type="SFLD" id="SFLDF00271">
    <property type="entry name" value="lipoyl_synthase"/>
    <property type="match status" value="1"/>
</dbReference>
<dbReference type="Gene3D" id="3.20.20.70">
    <property type="entry name" value="Aldolase class I"/>
    <property type="match status" value="1"/>
</dbReference>
<dbReference type="InterPro" id="IPR003698">
    <property type="entry name" value="Lipoyl_synth"/>
</dbReference>
<comment type="function">
    <text evidence="8">Catalyzes the radical-mediated insertion of two sulfur atoms into the C-6 and C-8 positions of the octanoyl moiety bound to the lipoyl domains of lipoate-dependent enzymes, thereby converting the octanoylated domains into lipoylated derivatives.</text>
</comment>
<reference evidence="11" key="1">
    <citation type="submission" date="2021-01" db="EMBL/GenBank/DDBJ databases">
        <authorList>
            <person name="Corre E."/>
            <person name="Pelletier E."/>
            <person name="Niang G."/>
            <person name="Scheremetjew M."/>
            <person name="Finn R."/>
            <person name="Kale V."/>
            <person name="Holt S."/>
            <person name="Cochrane G."/>
            <person name="Meng A."/>
            <person name="Brown T."/>
            <person name="Cohen L."/>
        </authorList>
    </citation>
    <scope>NUCLEOTIDE SEQUENCE</scope>
    <source>
        <strain evidence="11">CCMP1756</strain>
    </source>
</reference>
<feature type="binding site" evidence="8">
    <location>
        <position position="116"/>
    </location>
    <ligand>
        <name>[4Fe-4S] cluster</name>
        <dbReference type="ChEBI" id="CHEBI:49883"/>
        <label>2</label>
        <note>4Fe-4S-S-AdoMet</note>
    </ligand>
</feature>
<dbReference type="PANTHER" id="PTHR10949">
    <property type="entry name" value="LIPOYL SYNTHASE"/>
    <property type="match status" value="1"/>
</dbReference>
<dbReference type="GO" id="GO:0051539">
    <property type="term" value="F:4 iron, 4 sulfur cluster binding"/>
    <property type="evidence" value="ECO:0007669"/>
    <property type="project" value="UniProtKB-UniRule"/>
</dbReference>
<dbReference type="EC" id="2.8.1.8" evidence="8"/>
<feature type="binding site" evidence="8">
    <location>
        <position position="119"/>
    </location>
    <ligand>
        <name>[4Fe-4S] cluster</name>
        <dbReference type="ChEBI" id="CHEBI:49883"/>
        <label>2</label>
        <note>4Fe-4S-S-AdoMet</note>
    </ligand>
</feature>
<dbReference type="InterPro" id="IPR007197">
    <property type="entry name" value="rSAM"/>
</dbReference>
<dbReference type="HAMAP" id="MF_00206">
    <property type="entry name" value="Lipoyl_synth"/>
    <property type="match status" value="1"/>
</dbReference>
<evidence type="ECO:0000313" key="12">
    <source>
        <dbReference type="EMBL" id="CAH0366152.1"/>
    </source>
</evidence>
<dbReference type="GO" id="GO:0005739">
    <property type="term" value="C:mitochondrion"/>
    <property type="evidence" value="ECO:0007669"/>
    <property type="project" value="UniProtKB-SubCell"/>
</dbReference>
<comment type="subcellular location">
    <subcellularLocation>
        <location evidence="8">Mitochondrion</location>
    </subcellularLocation>
</comment>
<dbReference type="PIRSF" id="PIRSF005963">
    <property type="entry name" value="Lipoyl_synth"/>
    <property type="match status" value="1"/>
</dbReference>
<dbReference type="InterPro" id="IPR006638">
    <property type="entry name" value="Elp3/MiaA/NifB-like_rSAM"/>
</dbReference>
<dbReference type="PANTHER" id="PTHR10949:SF0">
    <property type="entry name" value="LIPOYL SYNTHASE, MITOCHONDRIAL"/>
    <property type="match status" value="1"/>
</dbReference>
<feature type="binding site" evidence="8">
    <location>
        <position position="112"/>
    </location>
    <ligand>
        <name>[4Fe-4S] cluster</name>
        <dbReference type="ChEBI" id="CHEBI:49883"/>
        <label>2</label>
        <note>4Fe-4S-S-AdoMet</note>
    </ligand>
</feature>
<evidence type="ECO:0000256" key="9">
    <source>
        <dbReference type="SAM" id="SignalP"/>
    </source>
</evidence>
<dbReference type="UniPathway" id="UPA00538">
    <property type="reaction ID" value="UER00593"/>
</dbReference>
<evidence type="ECO:0000256" key="8">
    <source>
        <dbReference type="HAMAP-Rule" id="MF_03123"/>
    </source>
</evidence>
<dbReference type="SFLD" id="SFLDS00029">
    <property type="entry name" value="Radical_SAM"/>
    <property type="match status" value="1"/>
</dbReference>
<keyword evidence="2 8" id="KW-0808">Transferase</keyword>
<dbReference type="SFLD" id="SFLDG01058">
    <property type="entry name" value="lipoyl_synthase_like"/>
    <property type="match status" value="1"/>
</dbReference>
<keyword evidence="3 8" id="KW-0949">S-adenosyl-L-methionine</keyword>
<dbReference type="NCBIfam" id="NF004019">
    <property type="entry name" value="PRK05481.1"/>
    <property type="match status" value="1"/>
</dbReference>
<keyword evidence="4 8" id="KW-0479">Metal-binding</keyword>
<keyword evidence="1 8" id="KW-0004">4Fe-4S</keyword>
<dbReference type="InterPro" id="IPR013785">
    <property type="entry name" value="Aldolase_TIM"/>
</dbReference>
<dbReference type="GO" id="GO:0046872">
    <property type="term" value="F:metal ion binding"/>
    <property type="evidence" value="ECO:0007669"/>
    <property type="project" value="UniProtKB-KW"/>
</dbReference>
<feature type="binding site" evidence="8">
    <location>
        <position position="97"/>
    </location>
    <ligand>
        <name>[4Fe-4S] cluster</name>
        <dbReference type="ChEBI" id="CHEBI:49883"/>
        <label>1</label>
    </ligand>
</feature>
<keyword evidence="8" id="KW-0496">Mitochondrion</keyword>
<feature type="chain" id="PRO_5035681154" description="Lipoyl synthase, mitochondrial" evidence="9">
    <location>
        <begin position="26"/>
        <end position="355"/>
    </location>
</feature>
<evidence type="ECO:0000256" key="1">
    <source>
        <dbReference type="ARBA" id="ARBA00022485"/>
    </source>
</evidence>
<dbReference type="NCBIfam" id="TIGR00510">
    <property type="entry name" value="lipA"/>
    <property type="match status" value="1"/>
</dbReference>
<evidence type="ECO:0000313" key="11">
    <source>
        <dbReference type="EMBL" id="CAE0688433.1"/>
    </source>
</evidence>
<dbReference type="SMART" id="SM00729">
    <property type="entry name" value="Elp3"/>
    <property type="match status" value="1"/>
</dbReference>
<reference evidence="12" key="2">
    <citation type="submission" date="2021-11" db="EMBL/GenBank/DDBJ databases">
        <authorList>
            <consortium name="Genoscope - CEA"/>
            <person name="William W."/>
        </authorList>
    </citation>
    <scope>NUCLEOTIDE SEQUENCE</scope>
</reference>
<dbReference type="CDD" id="cd01335">
    <property type="entry name" value="Radical_SAM"/>
    <property type="match status" value="1"/>
</dbReference>
<dbReference type="Pfam" id="PF04055">
    <property type="entry name" value="Radical_SAM"/>
    <property type="match status" value="1"/>
</dbReference>
<evidence type="ECO:0000256" key="6">
    <source>
        <dbReference type="ARBA" id="ARBA00023014"/>
    </source>
</evidence>
<feature type="binding site" evidence="8">
    <location>
        <position position="332"/>
    </location>
    <ligand>
        <name>[4Fe-4S] cluster</name>
        <dbReference type="ChEBI" id="CHEBI:49883"/>
        <label>1</label>
    </ligand>
</feature>
<dbReference type="SUPFAM" id="SSF102114">
    <property type="entry name" value="Radical SAM enzymes"/>
    <property type="match status" value="1"/>
</dbReference>
<dbReference type="InterPro" id="IPR058240">
    <property type="entry name" value="rSAM_sf"/>
</dbReference>
<evidence type="ECO:0000256" key="2">
    <source>
        <dbReference type="ARBA" id="ARBA00022679"/>
    </source>
</evidence>
<dbReference type="NCBIfam" id="NF009544">
    <property type="entry name" value="PRK12928.1"/>
    <property type="match status" value="1"/>
</dbReference>
<feature type="binding site" evidence="8">
    <location>
        <position position="86"/>
    </location>
    <ligand>
        <name>[4Fe-4S] cluster</name>
        <dbReference type="ChEBI" id="CHEBI:49883"/>
        <label>1</label>
    </ligand>
</feature>
<comment type="similarity">
    <text evidence="8">Belongs to the radical SAM superfamily. Lipoyl synthase family.</text>
</comment>
<evidence type="ECO:0000259" key="10">
    <source>
        <dbReference type="PROSITE" id="PS51918"/>
    </source>
</evidence>
<name>A0A7S3ZN64_9STRA</name>
<keyword evidence="5 8" id="KW-0408">Iron</keyword>
<evidence type="ECO:0000256" key="5">
    <source>
        <dbReference type="ARBA" id="ARBA00023004"/>
    </source>
</evidence>
<dbReference type="PROSITE" id="PS51918">
    <property type="entry name" value="RADICAL_SAM"/>
    <property type="match status" value="1"/>
</dbReference>
<protein>
    <recommendedName>
        <fullName evidence="8">Lipoyl synthase, mitochondrial</fullName>
        <ecNumber evidence="8">2.8.1.8</ecNumber>
    </recommendedName>
    <alternativeName>
        <fullName evidence="8">Lipoate synthase</fullName>
        <shortName evidence="8">LS</shortName>
        <shortName evidence="8">Lip-syn</shortName>
    </alternativeName>
    <alternativeName>
        <fullName evidence="8">Lipoic acid synthase</fullName>
    </alternativeName>
</protein>
<evidence type="ECO:0000313" key="13">
    <source>
        <dbReference type="Proteomes" id="UP000789595"/>
    </source>
</evidence>
<evidence type="ECO:0000256" key="3">
    <source>
        <dbReference type="ARBA" id="ARBA00022691"/>
    </source>
</evidence>
<dbReference type="GO" id="GO:0016992">
    <property type="term" value="F:lipoate synthase activity"/>
    <property type="evidence" value="ECO:0007669"/>
    <property type="project" value="UniProtKB-UniRule"/>
</dbReference>
<keyword evidence="6 8" id="KW-0411">Iron-sulfur</keyword>
<dbReference type="GO" id="GO:0009249">
    <property type="term" value="P:protein lipoylation"/>
    <property type="evidence" value="ECO:0007669"/>
    <property type="project" value="UniProtKB-UniRule"/>
</dbReference>
<proteinExistence type="inferred from homology"/>
<organism evidence="11">
    <name type="scientific">Pelagomonas calceolata</name>
    <dbReference type="NCBI Taxonomy" id="35677"/>
    <lineage>
        <taxon>Eukaryota</taxon>
        <taxon>Sar</taxon>
        <taxon>Stramenopiles</taxon>
        <taxon>Ochrophyta</taxon>
        <taxon>Pelagophyceae</taxon>
        <taxon>Pelagomonadales</taxon>
        <taxon>Pelagomonadaceae</taxon>
        <taxon>Pelagomonas</taxon>
    </lineage>
</organism>
<keyword evidence="13" id="KW-1185">Reference proteome</keyword>
<dbReference type="AlphaFoldDB" id="A0A7S3ZN64"/>